<accession>G0EE84</accession>
<name>G0EE84_PYRF1</name>
<dbReference type="PROSITE" id="PS50056">
    <property type="entry name" value="TYR_PHOSPHATASE_2"/>
    <property type="match status" value="1"/>
</dbReference>
<dbReference type="OrthoDB" id="117569at2157"/>
<dbReference type="KEGG" id="pfm:Pyrfu_0909"/>
<dbReference type="STRING" id="694429.Pyrfu_0909"/>
<dbReference type="InParanoid" id="G0EE84"/>
<dbReference type="Gene3D" id="3.90.190.10">
    <property type="entry name" value="Protein tyrosine phosphatase superfamily"/>
    <property type="match status" value="1"/>
</dbReference>
<dbReference type="InterPro" id="IPR000387">
    <property type="entry name" value="Tyr_Pase_dom"/>
</dbReference>
<dbReference type="AlphaFoldDB" id="G0EE84"/>
<proteinExistence type="predicted"/>
<dbReference type="Proteomes" id="UP000001037">
    <property type="component" value="Chromosome"/>
</dbReference>
<feature type="domain" description="Tyrosine specific protein phosphatases" evidence="1">
    <location>
        <begin position="69"/>
        <end position="137"/>
    </location>
</feature>
<organism evidence="2 3">
    <name type="scientific">Pyrolobus fumarii (strain DSM 11204 / 1A)</name>
    <dbReference type="NCBI Taxonomy" id="694429"/>
    <lineage>
        <taxon>Archaea</taxon>
        <taxon>Thermoproteota</taxon>
        <taxon>Thermoprotei</taxon>
        <taxon>Desulfurococcales</taxon>
        <taxon>Pyrodictiaceae</taxon>
        <taxon>Pyrolobus</taxon>
    </lineage>
</organism>
<dbReference type="InterPro" id="IPR029021">
    <property type="entry name" value="Prot-tyrosine_phosphatase-like"/>
</dbReference>
<dbReference type="eggNOG" id="arCOG03413">
    <property type="taxonomic scope" value="Archaea"/>
</dbReference>
<dbReference type="RefSeq" id="WP_014026455.1">
    <property type="nucleotide sequence ID" value="NC_015931.1"/>
</dbReference>
<sequence>MACNRSYVESLCGGKVLLIGTGCNCIPELVKKYHVDVVIGLFESWECDIPGRLVTYHLPVRDFSVEPLFNVVTAVKLAARHLARGESVLIACRGGCGRTGTVISLFNIVYRCMGYRDAVDHYVRLRGCGPETPDQHSLLYKASEIAANAGCEPLIGKDACRKPSSYDPDFVLEAILEYVF</sequence>
<keyword evidence="3" id="KW-1185">Reference proteome</keyword>
<dbReference type="GeneID" id="11139383"/>
<dbReference type="SUPFAM" id="SSF52799">
    <property type="entry name" value="(Phosphotyrosine protein) phosphatases II"/>
    <property type="match status" value="1"/>
</dbReference>
<evidence type="ECO:0000313" key="2">
    <source>
        <dbReference type="EMBL" id="AEM38778.1"/>
    </source>
</evidence>
<evidence type="ECO:0000259" key="1">
    <source>
        <dbReference type="PROSITE" id="PS50056"/>
    </source>
</evidence>
<dbReference type="EMBL" id="CP002838">
    <property type="protein sequence ID" value="AEM38778.1"/>
    <property type="molecule type" value="Genomic_DNA"/>
</dbReference>
<protein>
    <recommendedName>
        <fullName evidence="1">Tyrosine specific protein phosphatases domain-containing protein</fullName>
    </recommendedName>
</protein>
<reference evidence="2 3" key="1">
    <citation type="journal article" date="2011" name="Stand. Genomic Sci.">
        <title>Complete genome sequence of the hyperthermophilic chemolithoautotroph Pyrolobus fumarii type strain (1A).</title>
        <authorList>
            <person name="Anderson I."/>
            <person name="Goker M."/>
            <person name="Nolan M."/>
            <person name="Lucas S."/>
            <person name="Hammon N."/>
            <person name="Deshpande S."/>
            <person name="Cheng J.F."/>
            <person name="Tapia R."/>
            <person name="Han C."/>
            <person name="Goodwin L."/>
            <person name="Pitluck S."/>
            <person name="Huntemann M."/>
            <person name="Liolios K."/>
            <person name="Ivanova N."/>
            <person name="Pagani I."/>
            <person name="Mavromatis K."/>
            <person name="Ovchinikova G."/>
            <person name="Pati A."/>
            <person name="Chen A."/>
            <person name="Palaniappan K."/>
            <person name="Land M."/>
            <person name="Hauser L."/>
            <person name="Brambilla E.M."/>
            <person name="Huber H."/>
            <person name="Yasawong M."/>
            <person name="Rohde M."/>
            <person name="Spring S."/>
            <person name="Abt B."/>
            <person name="Sikorski J."/>
            <person name="Wirth R."/>
            <person name="Detter J.C."/>
            <person name="Woyke T."/>
            <person name="Bristow J."/>
            <person name="Eisen J.A."/>
            <person name="Markowitz V."/>
            <person name="Hugenholtz P."/>
            <person name="Kyrpides N.C."/>
            <person name="Klenk H.P."/>
            <person name="Lapidus A."/>
        </authorList>
    </citation>
    <scope>NUCLEOTIDE SEQUENCE [LARGE SCALE GENOMIC DNA]</scope>
    <source>
        <strain evidence="3">DSM 11204 / 1A</strain>
    </source>
</reference>
<gene>
    <name evidence="2" type="ordered locus">Pyrfu_0909</name>
</gene>
<dbReference type="HOGENOM" id="CLU_1615228_0_0_2"/>
<evidence type="ECO:0000313" key="3">
    <source>
        <dbReference type="Proteomes" id="UP000001037"/>
    </source>
</evidence>
<dbReference type="Pfam" id="PF22785">
    <property type="entry name" value="Tc-R-P"/>
    <property type="match status" value="1"/>
</dbReference>